<comment type="caution">
    <text evidence="2">The sequence shown here is derived from an EMBL/GenBank/DDBJ whole genome shotgun (WGS) entry which is preliminary data.</text>
</comment>
<evidence type="ECO:0000313" key="2">
    <source>
        <dbReference type="EMBL" id="PZO87382.1"/>
    </source>
</evidence>
<dbReference type="PROSITE" id="PS50943">
    <property type="entry name" value="HTH_CROC1"/>
    <property type="match status" value="1"/>
</dbReference>
<evidence type="ECO:0000259" key="1">
    <source>
        <dbReference type="PROSITE" id="PS50943"/>
    </source>
</evidence>
<dbReference type="SUPFAM" id="SSF47413">
    <property type="entry name" value="lambda repressor-like DNA-binding domains"/>
    <property type="match status" value="1"/>
</dbReference>
<sequence length="376" mass="42108">MTVFSCLADVPHPGEFVREELEARGWSQRDLAYILGVPEQAINMITSGKRGISPEMAKALGTAFDVSAQYFANLQQAYEMVNARAPDPAIARRAALQATFPVREMIRRGWLTDTDIGMLEAQIMRFFRRNSLADVPYLAHAAKKADYSETNPLQLAWLFRVRQLAGEMVVPAFSAKKLAAMAEELPRYMLDPEEVRHVPRALANCGVRFVVVETLPKANIDGVCFWIDDKSPVIGMTTRHDRIDNFWFVLRHEIEHVLNGDGRGELSAEAVDVDLEGADDAELPACEVKANKAAQAACVPAAELDSFYVRKFPYIAEKDVVAFARRIQRHPGIVVGQLQRKMDRYNWLARHKVKIRQHLAVAALIDGWGDVAPAEL</sequence>
<evidence type="ECO:0000313" key="3">
    <source>
        <dbReference type="Proteomes" id="UP000249066"/>
    </source>
</evidence>
<accession>A0A2W5A284</accession>
<dbReference type="EMBL" id="QFNN01000134">
    <property type="protein sequence ID" value="PZO87382.1"/>
    <property type="molecule type" value="Genomic_DNA"/>
</dbReference>
<name>A0A2W5A284_9SPHN</name>
<reference evidence="2 3" key="1">
    <citation type="submission" date="2017-08" db="EMBL/GenBank/DDBJ databases">
        <title>Infants hospitalized years apart are colonized by the same room-sourced microbial strains.</title>
        <authorList>
            <person name="Brooks B."/>
            <person name="Olm M.R."/>
            <person name="Firek B.A."/>
            <person name="Baker R."/>
            <person name="Thomas B.C."/>
            <person name="Morowitz M.J."/>
            <person name="Banfield J.F."/>
        </authorList>
    </citation>
    <scope>NUCLEOTIDE SEQUENCE [LARGE SCALE GENOMIC DNA]</scope>
    <source>
        <strain evidence="2">S2_018_000_R2_101</strain>
    </source>
</reference>
<dbReference type="Pfam" id="PF01381">
    <property type="entry name" value="HTH_3"/>
    <property type="match status" value="1"/>
</dbReference>
<dbReference type="Proteomes" id="UP000249066">
    <property type="component" value="Unassembled WGS sequence"/>
</dbReference>
<dbReference type="InterPro" id="IPR052345">
    <property type="entry name" value="Rad_response_metalloprotease"/>
</dbReference>
<dbReference type="InterPro" id="IPR001387">
    <property type="entry name" value="Cro/C1-type_HTH"/>
</dbReference>
<dbReference type="GO" id="GO:0003677">
    <property type="term" value="F:DNA binding"/>
    <property type="evidence" value="ECO:0007669"/>
    <property type="project" value="InterPro"/>
</dbReference>
<gene>
    <name evidence="2" type="primary">higA</name>
    <name evidence="2" type="ORF">DI623_14820</name>
</gene>
<organism evidence="2 3">
    <name type="scientific">Sphingomonas sanxanigenens</name>
    <dbReference type="NCBI Taxonomy" id="397260"/>
    <lineage>
        <taxon>Bacteria</taxon>
        <taxon>Pseudomonadati</taxon>
        <taxon>Pseudomonadota</taxon>
        <taxon>Alphaproteobacteria</taxon>
        <taxon>Sphingomonadales</taxon>
        <taxon>Sphingomonadaceae</taxon>
        <taxon>Sphingomonas</taxon>
    </lineage>
</organism>
<dbReference type="InterPro" id="IPR010982">
    <property type="entry name" value="Lambda_DNA-bd_dom_sf"/>
</dbReference>
<feature type="domain" description="HTH cro/C1-type" evidence="1">
    <location>
        <begin position="17"/>
        <end position="71"/>
    </location>
</feature>
<proteinExistence type="predicted"/>
<dbReference type="Gene3D" id="1.10.260.40">
    <property type="entry name" value="lambda repressor-like DNA-binding domains"/>
    <property type="match status" value="1"/>
</dbReference>
<dbReference type="AlphaFoldDB" id="A0A2W5A284"/>
<dbReference type="InterPro" id="IPR013430">
    <property type="entry name" value="Toxin_antidote_HigA"/>
</dbReference>
<dbReference type="PANTHER" id="PTHR43236">
    <property type="entry name" value="ANTITOXIN HIGA1"/>
    <property type="match status" value="1"/>
</dbReference>
<dbReference type="SMART" id="SM00530">
    <property type="entry name" value="HTH_XRE"/>
    <property type="match status" value="1"/>
</dbReference>
<dbReference type="PANTHER" id="PTHR43236:SF2">
    <property type="entry name" value="BLL0069 PROTEIN"/>
    <property type="match status" value="1"/>
</dbReference>
<protein>
    <submittedName>
        <fullName evidence="2">Addiction module antidote protein, HigA family</fullName>
    </submittedName>
</protein>
<dbReference type="NCBIfam" id="TIGR02607">
    <property type="entry name" value="antidote_HigA"/>
    <property type="match status" value="1"/>
</dbReference>
<dbReference type="CDD" id="cd00093">
    <property type="entry name" value="HTH_XRE"/>
    <property type="match status" value="1"/>
</dbReference>